<name>A0AAW1WS90_RUBAR</name>
<organism evidence="2 3">
    <name type="scientific">Rubus argutus</name>
    <name type="common">Southern blackberry</name>
    <dbReference type="NCBI Taxonomy" id="59490"/>
    <lineage>
        <taxon>Eukaryota</taxon>
        <taxon>Viridiplantae</taxon>
        <taxon>Streptophyta</taxon>
        <taxon>Embryophyta</taxon>
        <taxon>Tracheophyta</taxon>
        <taxon>Spermatophyta</taxon>
        <taxon>Magnoliopsida</taxon>
        <taxon>eudicotyledons</taxon>
        <taxon>Gunneridae</taxon>
        <taxon>Pentapetalae</taxon>
        <taxon>rosids</taxon>
        <taxon>fabids</taxon>
        <taxon>Rosales</taxon>
        <taxon>Rosaceae</taxon>
        <taxon>Rosoideae</taxon>
        <taxon>Rosoideae incertae sedis</taxon>
        <taxon>Rubus</taxon>
    </lineage>
</organism>
<evidence type="ECO:0000313" key="2">
    <source>
        <dbReference type="EMBL" id="KAK9927684.1"/>
    </source>
</evidence>
<comment type="caution">
    <text evidence="2">The sequence shown here is derived from an EMBL/GenBank/DDBJ whole genome shotgun (WGS) entry which is preliminary data.</text>
</comment>
<dbReference type="Proteomes" id="UP001457282">
    <property type="component" value="Unassembled WGS sequence"/>
</dbReference>
<gene>
    <name evidence="2" type="ORF">M0R45_024856</name>
</gene>
<sequence length="194" mass="22185">MDSNATTAATVILGEKRKSDNQDYVLEEDHEEDSIFATTHDCDHPDHPFDDDDDDDDDGDDDDDSNFDKTHQHPDLLDRGIFAYVDEDDYEVHYDDYGEPVFFYFASDANIRSSSPIRIPDSLRDCPPSPPPSPPLGTLEPATPELLKALDEDENWIASTPDPTPTTKEWSFSAFRERCEERRRKRLCLSLDRV</sequence>
<feature type="compositionally biased region" description="Acidic residues" evidence="1">
    <location>
        <begin position="49"/>
        <end position="65"/>
    </location>
</feature>
<keyword evidence="3" id="KW-1185">Reference proteome</keyword>
<reference evidence="2 3" key="1">
    <citation type="journal article" date="2023" name="G3 (Bethesda)">
        <title>A chromosome-length genome assembly and annotation of blackberry (Rubus argutus, cv. 'Hillquist').</title>
        <authorList>
            <person name="Bruna T."/>
            <person name="Aryal R."/>
            <person name="Dudchenko O."/>
            <person name="Sargent D.J."/>
            <person name="Mead D."/>
            <person name="Buti M."/>
            <person name="Cavallini A."/>
            <person name="Hytonen T."/>
            <person name="Andres J."/>
            <person name="Pham M."/>
            <person name="Weisz D."/>
            <person name="Mascagni F."/>
            <person name="Usai G."/>
            <person name="Natali L."/>
            <person name="Bassil N."/>
            <person name="Fernandez G.E."/>
            <person name="Lomsadze A."/>
            <person name="Armour M."/>
            <person name="Olukolu B."/>
            <person name="Poorten T."/>
            <person name="Britton C."/>
            <person name="Davik J."/>
            <person name="Ashrafi H."/>
            <person name="Aiden E.L."/>
            <person name="Borodovsky M."/>
            <person name="Worthington M."/>
        </authorList>
    </citation>
    <scope>NUCLEOTIDE SEQUENCE [LARGE SCALE GENOMIC DNA]</scope>
    <source>
        <strain evidence="2">PI 553951</strain>
    </source>
</reference>
<protein>
    <submittedName>
        <fullName evidence="2">Uncharacterized protein</fullName>
    </submittedName>
</protein>
<feature type="region of interest" description="Disordered" evidence="1">
    <location>
        <begin position="1"/>
        <end position="73"/>
    </location>
</feature>
<dbReference type="AlphaFoldDB" id="A0AAW1WS90"/>
<proteinExistence type="predicted"/>
<dbReference type="EMBL" id="JBEDUW010000005">
    <property type="protein sequence ID" value="KAK9927684.1"/>
    <property type="molecule type" value="Genomic_DNA"/>
</dbReference>
<feature type="compositionally biased region" description="Acidic residues" evidence="1">
    <location>
        <begin position="25"/>
        <end position="34"/>
    </location>
</feature>
<evidence type="ECO:0000256" key="1">
    <source>
        <dbReference type="SAM" id="MobiDB-lite"/>
    </source>
</evidence>
<accession>A0AAW1WS90</accession>
<evidence type="ECO:0000313" key="3">
    <source>
        <dbReference type="Proteomes" id="UP001457282"/>
    </source>
</evidence>